<reference evidence="2 3" key="1">
    <citation type="submission" date="2016-01" db="EMBL/GenBank/DDBJ databases">
        <authorList>
            <person name="Regsiter A."/>
            <person name="william w."/>
        </authorList>
    </citation>
    <scope>NUCLEOTIDE SEQUENCE [LARGE SCALE GENOMIC DNA]</scope>
    <source>
        <strain evidence="2 3">B6</strain>
    </source>
</reference>
<protein>
    <submittedName>
        <fullName evidence="2">Uncharacterized protein</fullName>
    </submittedName>
</protein>
<name>A0A822UYK3_AGRTU</name>
<proteinExistence type="predicted"/>
<feature type="region of interest" description="Disordered" evidence="1">
    <location>
        <begin position="1"/>
        <end position="24"/>
    </location>
</feature>
<evidence type="ECO:0000313" key="2">
    <source>
        <dbReference type="EMBL" id="CVI15353.1"/>
    </source>
</evidence>
<evidence type="ECO:0000256" key="1">
    <source>
        <dbReference type="SAM" id="MobiDB-lite"/>
    </source>
</evidence>
<comment type="caution">
    <text evidence="2">The sequence shown here is derived from an EMBL/GenBank/DDBJ whole genome shotgun (WGS) entry which is preliminary data.</text>
</comment>
<sequence length="84" mass="9177">MRDDRGGSRTSIDDDAINSSAGGFYRNPQTAVMILRKLIFTPGAVCGKRTSNLSSIILGLDPRIYKRLKRFDGDDVAFVGALRA</sequence>
<dbReference type="Proteomes" id="UP000192074">
    <property type="component" value="Unassembled WGS sequence"/>
</dbReference>
<gene>
    <name evidence="2" type="ORF">AGR4A_Cc190095</name>
</gene>
<accession>A0A822UYK3</accession>
<organism evidence="2 3">
    <name type="scientific">Agrobacterium tumefaciens str. B6</name>
    <dbReference type="NCBI Taxonomy" id="1183423"/>
    <lineage>
        <taxon>Bacteria</taxon>
        <taxon>Pseudomonadati</taxon>
        <taxon>Pseudomonadota</taxon>
        <taxon>Alphaproteobacteria</taxon>
        <taxon>Hyphomicrobiales</taxon>
        <taxon>Rhizobiaceae</taxon>
        <taxon>Rhizobium/Agrobacterium group</taxon>
        <taxon>Agrobacterium</taxon>
        <taxon>Agrobacterium tumefaciens complex</taxon>
    </lineage>
</organism>
<evidence type="ECO:0000313" key="3">
    <source>
        <dbReference type="Proteomes" id="UP000192074"/>
    </source>
</evidence>
<dbReference type="EMBL" id="FCNL01000011">
    <property type="protein sequence ID" value="CVI15353.1"/>
    <property type="molecule type" value="Genomic_DNA"/>
</dbReference>
<dbReference type="AlphaFoldDB" id="A0A822UYK3"/>